<dbReference type="GO" id="GO:0006355">
    <property type="term" value="P:regulation of DNA-templated transcription"/>
    <property type="evidence" value="ECO:0007669"/>
    <property type="project" value="InterPro"/>
</dbReference>
<evidence type="ECO:0008006" key="8">
    <source>
        <dbReference type="Google" id="ProtNLM"/>
    </source>
</evidence>
<evidence type="ECO:0000256" key="3">
    <source>
        <dbReference type="PROSITE-ProRule" id="PRU01091"/>
    </source>
</evidence>
<sequence>MYHRVTARIMLHSMSLKHKDAAVAAANILIIDDDLLFCKVLRYQLGVRKYHCDFVDSSTRALQRLQREPCPDLIMLDYFLGAQEMNGLQLCSQIKTVCDTPVIMLTANDDVRTTISCLDAGADQYIVKPYDIDELTARIRAVLRQHGSGEQRDNGATASRVLEWEALHLDPLHRTLGAFGKEVALSEKELAVLSVLMRNPGSAVQRNDLYSIVYGRDFDSMNRAMDVLVGRARKKLKSLTDNYCIRSVRGAGYALQPTRARRTLHEDAQP</sequence>
<feature type="domain" description="Response regulatory" evidence="4">
    <location>
        <begin position="27"/>
        <end position="143"/>
    </location>
</feature>
<protein>
    <recommendedName>
        <fullName evidence="8">DNA-binding response regulator</fullName>
    </recommendedName>
</protein>
<comment type="caution">
    <text evidence="6">The sequence shown here is derived from an EMBL/GenBank/DDBJ whole genome shotgun (WGS) entry which is preliminary data.</text>
</comment>
<dbReference type="GO" id="GO:0000156">
    <property type="term" value="F:phosphorelay response regulator activity"/>
    <property type="evidence" value="ECO:0007669"/>
    <property type="project" value="TreeGrafter"/>
</dbReference>
<proteinExistence type="predicted"/>
<dbReference type="Proteomes" id="UP000259273">
    <property type="component" value="Unassembled WGS sequence"/>
</dbReference>
<dbReference type="InterPro" id="IPR001867">
    <property type="entry name" value="OmpR/PhoB-type_DNA-bd"/>
</dbReference>
<dbReference type="SMART" id="SM00448">
    <property type="entry name" value="REC"/>
    <property type="match status" value="1"/>
</dbReference>
<feature type="modified residue" description="4-aspartylphosphate" evidence="2">
    <location>
        <position position="77"/>
    </location>
</feature>
<evidence type="ECO:0000313" key="6">
    <source>
        <dbReference type="EMBL" id="HAN29290.1"/>
    </source>
</evidence>
<feature type="domain" description="OmpR/PhoB-type" evidence="5">
    <location>
        <begin position="159"/>
        <end position="257"/>
    </location>
</feature>
<dbReference type="EMBL" id="DMND01000221">
    <property type="protein sequence ID" value="HAN29290.1"/>
    <property type="molecule type" value="Genomic_DNA"/>
</dbReference>
<dbReference type="AlphaFoldDB" id="A0A3C1KRF2"/>
<dbReference type="Pfam" id="PF00072">
    <property type="entry name" value="Response_reg"/>
    <property type="match status" value="1"/>
</dbReference>
<dbReference type="PANTHER" id="PTHR48111">
    <property type="entry name" value="REGULATOR OF RPOS"/>
    <property type="match status" value="1"/>
</dbReference>
<keyword evidence="2" id="KW-0597">Phosphoprotein</keyword>
<evidence type="ECO:0000256" key="2">
    <source>
        <dbReference type="PROSITE-ProRule" id="PRU00169"/>
    </source>
</evidence>
<dbReference type="InterPro" id="IPR039420">
    <property type="entry name" value="WalR-like"/>
</dbReference>
<dbReference type="InterPro" id="IPR001789">
    <property type="entry name" value="Sig_transdc_resp-reg_receiver"/>
</dbReference>
<dbReference type="Pfam" id="PF00486">
    <property type="entry name" value="Trans_reg_C"/>
    <property type="match status" value="1"/>
</dbReference>
<dbReference type="CDD" id="cd00383">
    <property type="entry name" value="trans_reg_C"/>
    <property type="match status" value="1"/>
</dbReference>
<dbReference type="InterPro" id="IPR036388">
    <property type="entry name" value="WH-like_DNA-bd_sf"/>
</dbReference>
<dbReference type="InterPro" id="IPR011006">
    <property type="entry name" value="CheY-like_superfamily"/>
</dbReference>
<dbReference type="GO" id="GO:0032993">
    <property type="term" value="C:protein-DNA complex"/>
    <property type="evidence" value="ECO:0007669"/>
    <property type="project" value="TreeGrafter"/>
</dbReference>
<feature type="DNA-binding region" description="OmpR/PhoB-type" evidence="3">
    <location>
        <begin position="159"/>
        <end position="257"/>
    </location>
</feature>
<evidence type="ECO:0000256" key="1">
    <source>
        <dbReference type="ARBA" id="ARBA00023125"/>
    </source>
</evidence>
<evidence type="ECO:0000259" key="5">
    <source>
        <dbReference type="PROSITE" id="PS51755"/>
    </source>
</evidence>
<dbReference type="PANTHER" id="PTHR48111:SF9">
    <property type="entry name" value="TWO-COMPONENT RESPONSE REGULATOR RECEIVER PROTEIN"/>
    <property type="match status" value="1"/>
</dbReference>
<organism evidence="6 7">
    <name type="scientific">Haliea salexigens</name>
    <dbReference type="NCBI Taxonomy" id="287487"/>
    <lineage>
        <taxon>Bacteria</taxon>
        <taxon>Pseudomonadati</taxon>
        <taxon>Pseudomonadota</taxon>
        <taxon>Gammaproteobacteria</taxon>
        <taxon>Cellvibrionales</taxon>
        <taxon>Halieaceae</taxon>
        <taxon>Haliea</taxon>
    </lineage>
</organism>
<reference evidence="6 7" key="1">
    <citation type="journal article" date="2018" name="Nat. Biotechnol.">
        <title>A standardized bacterial taxonomy based on genome phylogeny substantially revises the tree of life.</title>
        <authorList>
            <person name="Parks D.H."/>
            <person name="Chuvochina M."/>
            <person name="Waite D.W."/>
            <person name="Rinke C."/>
            <person name="Skarshewski A."/>
            <person name="Chaumeil P.A."/>
            <person name="Hugenholtz P."/>
        </authorList>
    </citation>
    <scope>NUCLEOTIDE SEQUENCE [LARGE SCALE GENOMIC DNA]</scope>
    <source>
        <strain evidence="6">UBA9158</strain>
    </source>
</reference>
<dbReference type="SUPFAM" id="SSF46894">
    <property type="entry name" value="C-terminal effector domain of the bipartite response regulators"/>
    <property type="match status" value="1"/>
</dbReference>
<dbReference type="Gene3D" id="1.10.10.10">
    <property type="entry name" value="Winged helix-like DNA-binding domain superfamily/Winged helix DNA-binding domain"/>
    <property type="match status" value="1"/>
</dbReference>
<dbReference type="SMART" id="SM00862">
    <property type="entry name" value="Trans_reg_C"/>
    <property type="match status" value="1"/>
</dbReference>
<evidence type="ECO:0000313" key="7">
    <source>
        <dbReference type="Proteomes" id="UP000259273"/>
    </source>
</evidence>
<dbReference type="GO" id="GO:0000976">
    <property type="term" value="F:transcription cis-regulatory region binding"/>
    <property type="evidence" value="ECO:0007669"/>
    <property type="project" value="TreeGrafter"/>
</dbReference>
<keyword evidence="1 3" id="KW-0238">DNA-binding</keyword>
<dbReference type="SUPFAM" id="SSF52172">
    <property type="entry name" value="CheY-like"/>
    <property type="match status" value="1"/>
</dbReference>
<accession>A0A3C1KRF2</accession>
<evidence type="ECO:0000259" key="4">
    <source>
        <dbReference type="PROSITE" id="PS50110"/>
    </source>
</evidence>
<dbReference type="STRING" id="1121937.GCA_000423125_01088"/>
<dbReference type="PROSITE" id="PS50110">
    <property type="entry name" value="RESPONSE_REGULATORY"/>
    <property type="match status" value="1"/>
</dbReference>
<dbReference type="PROSITE" id="PS51755">
    <property type="entry name" value="OMPR_PHOB"/>
    <property type="match status" value="1"/>
</dbReference>
<dbReference type="GO" id="GO:0005829">
    <property type="term" value="C:cytosol"/>
    <property type="evidence" value="ECO:0007669"/>
    <property type="project" value="TreeGrafter"/>
</dbReference>
<gene>
    <name evidence="6" type="ORF">DCP75_16520</name>
</gene>
<dbReference type="Gene3D" id="3.40.50.2300">
    <property type="match status" value="1"/>
</dbReference>
<name>A0A3C1KRF2_9GAMM</name>
<dbReference type="InterPro" id="IPR016032">
    <property type="entry name" value="Sig_transdc_resp-reg_C-effctor"/>
</dbReference>